<protein>
    <submittedName>
        <fullName evidence="4">Tyrosine-protein kinase etk</fullName>
        <ecNumber evidence="4">2.7.10.-</ecNumber>
    </submittedName>
</protein>
<dbReference type="InterPro" id="IPR027417">
    <property type="entry name" value="P-loop_NTPase"/>
</dbReference>
<dbReference type="EC" id="2.7.10.-" evidence="4"/>
<name>A0A1M7Z151_9VIBR</name>
<organism evidence="4 5">
    <name type="scientific">Vibrio quintilis</name>
    <dbReference type="NCBI Taxonomy" id="1117707"/>
    <lineage>
        <taxon>Bacteria</taxon>
        <taxon>Pseudomonadati</taxon>
        <taxon>Pseudomonadota</taxon>
        <taxon>Gammaproteobacteria</taxon>
        <taxon>Vibrionales</taxon>
        <taxon>Vibrionaceae</taxon>
        <taxon>Vibrio</taxon>
    </lineage>
</organism>
<dbReference type="InterPro" id="IPR050445">
    <property type="entry name" value="Bact_polysacc_biosynth/exp"/>
</dbReference>
<feature type="domain" description="Tyrosine-protein kinase G-rich" evidence="3">
    <location>
        <begin position="383"/>
        <end position="452"/>
    </location>
</feature>
<keyword evidence="5" id="KW-1185">Reference proteome</keyword>
<dbReference type="STRING" id="1117707.VQ7734_04363"/>
<evidence type="ECO:0000256" key="2">
    <source>
        <dbReference type="SAM" id="Phobius"/>
    </source>
</evidence>
<keyword evidence="2" id="KW-0812">Transmembrane</keyword>
<keyword evidence="4" id="KW-0418">Kinase</keyword>
<dbReference type="RefSeq" id="WP_073586036.1">
    <property type="nucleotide sequence ID" value="NZ_AP024898.1"/>
</dbReference>
<keyword evidence="1" id="KW-0175">Coiled coil</keyword>
<reference evidence="5" key="1">
    <citation type="submission" date="2016-12" db="EMBL/GenBank/DDBJ databases">
        <authorList>
            <person name="Rodrigo-Torres L."/>
            <person name="Arahal R.D."/>
            <person name="Lucena T."/>
        </authorList>
    </citation>
    <scope>NUCLEOTIDE SEQUENCE [LARGE SCALE GENOMIC DNA]</scope>
</reference>
<dbReference type="Gene3D" id="3.40.50.300">
    <property type="entry name" value="P-loop containing nucleotide triphosphate hydrolases"/>
    <property type="match status" value="1"/>
</dbReference>
<feature type="coiled-coil region" evidence="1">
    <location>
        <begin position="362"/>
        <end position="399"/>
    </location>
</feature>
<dbReference type="PANTHER" id="PTHR32309:SF13">
    <property type="entry name" value="FERRIC ENTEROBACTIN TRANSPORT PROTEIN FEPE"/>
    <property type="match status" value="1"/>
</dbReference>
<dbReference type="SUPFAM" id="SSF52540">
    <property type="entry name" value="P-loop containing nucleoside triphosphate hydrolases"/>
    <property type="match status" value="1"/>
</dbReference>
<evidence type="ECO:0000313" key="4">
    <source>
        <dbReference type="EMBL" id="SHO58591.1"/>
    </source>
</evidence>
<feature type="transmembrane region" description="Helical" evidence="2">
    <location>
        <begin position="433"/>
        <end position="456"/>
    </location>
</feature>
<dbReference type="PANTHER" id="PTHR32309">
    <property type="entry name" value="TYROSINE-PROTEIN KINASE"/>
    <property type="match status" value="1"/>
</dbReference>
<accession>A0A1M7Z151</accession>
<feature type="transmembrane region" description="Helical" evidence="2">
    <location>
        <begin position="29"/>
        <end position="48"/>
    </location>
</feature>
<dbReference type="AlphaFoldDB" id="A0A1M7Z151"/>
<keyword evidence="2" id="KW-0472">Membrane</keyword>
<evidence type="ECO:0000313" key="5">
    <source>
        <dbReference type="Proteomes" id="UP000184600"/>
    </source>
</evidence>
<proteinExistence type="predicted"/>
<keyword evidence="2" id="KW-1133">Transmembrane helix</keyword>
<dbReference type="GO" id="GO:0004713">
    <property type="term" value="F:protein tyrosine kinase activity"/>
    <property type="evidence" value="ECO:0007669"/>
    <property type="project" value="TreeGrafter"/>
</dbReference>
<sequence length="714" mass="80395">MAVSLIEQSAGVESRIDFAPFLRAFRKHVLKIGLITLVLTGIPLPFIAKMTTKYLATATVLIKAQADNAVPVDQVDNFDSTRAPYYETQYNLMQSRVVLERAVKDMHLDDNPRFNGADHNDKARLKLAEQTTLTEQARINHAVQTLSRGLTFTIVRQTQLIYISYKSTSAAESARIANGVAKAFIHYSVDQKIHKTAQAQAWNTQQMQKLKKQLSDRKQQMAQFLDEKDLLMFHGIDGFETEKMEITNSKLADAKERRLAAQAAYETMLNTDRSSADTFASLPEIADHAQLKDLRIALTQARRKLYELQRLYGPKHQKVLAAGAEIKAIEAQSEVLFAELKERITKKYQEARIKEQRYQVLLHEQTRQVKALVAKRDQYNELLTEIEKTEDLYKSLLKRSKEQRLAAQYREPNAILYDPAMIPDKPQKQNKKLLIVMTFLLALVLNVLVIVVMTAMNRRIAGMHQLRARLGLVAVGDIPLFNTPDNWVDAVSRHPQAAEIIHGIQTAIDFCQKDIKVMGVASCFPQEGASSFFRLMARSVARKKRTLMLDLDYRHPDSLTEAGTQAENSGGFTAFVAGAALSSVVSSVDNNLDILTRGELTESPLIFFDTSAFTGALESLNRSYEQLVINMPVIEQSKDSQLLMRELDALVIVVKANQYAAPDLKKVLAKLPLREGQTVVGVVNQVKDDDLQSEESRQFMASSTIVDLEKTEQR</sequence>
<keyword evidence="4" id="KW-0808">Transferase</keyword>
<dbReference type="EMBL" id="FRFG01000070">
    <property type="protein sequence ID" value="SHO58591.1"/>
    <property type="molecule type" value="Genomic_DNA"/>
</dbReference>
<dbReference type="Proteomes" id="UP000184600">
    <property type="component" value="Unassembled WGS sequence"/>
</dbReference>
<dbReference type="OrthoDB" id="9775724at2"/>
<evidence type="ECO:0000259" key="3">
    <source>
        <dbReference type="Pfam" id="PF13807"/>
    </source>
</evidence>
<gene>
    <name evidence="4" type="primary">etk</name>
    <name evidence="4" type="ORF">VQ7734_04363</name>
</gene>
<dbReference type="Pfam" id="PF13807">
    <property type="entry name" value="GNVR"/>
    <property type="match status" value="1"/>
</dbReference>
<dbReference type="InterPro" id="IPR032807">
    <property type="entry name" value="GNVR"/>
</dbReference>
<dbReference type="GO" id="GO:0005886">
    <property type="term" value="C:plasma membrane"/>
    <property type="evidence" value="ECO:0007669"/>
    <property type="project" value="TreeGrafter"/>
</dbReference>
<evidence type="ECO:0000256" key="1">
    <source>
        <dbReference type="SAM" id="Coils"/>
    </source>
</evidence>